<name>A0A0R2AVG1_9LACO</name>
<feature type="binding site" evidence="9">
    <location>
        <position position="96"/>
    </location>
    <ligand>
        <name>S-adenosyl-L-methionine</name>
        <dbReference type="ChEBI" id="CHEBI:59789"/>
    </ligand>
</feature>
<reference evidence="10 11" key="1">
    <citation type="journal article" date="2015" name="Genome Announc.">
        <title>Expanding the biotechnology potential of lactobacilli through comparative genomics of 213 strains and associated genera.</title>
        <authorList>
            <person name="Sun Z."/>
            <person name="Harris H.M."/>
            <person name="McCann A."/>
            <person name="Guo C."/>
            <person name="Argimon S."/>
            <person name="Zhang W."/>
            <person name="Yang X."/>
            <person name="Jeffery I.B."/>
            <person name="Cooney J.C."/>
            <person name="Kagawa T.F."/>
            <person name="Liu W."/>
            <person name="Song Y."/>
            <person name="Salvetti E."/>
            <person name="Wrobel A."/>
            <person name="Rasinkangas P."/>
            <person name="Parkhill J."/>
            <person name="Rea M.C."/>
            <person name="O'Sullivan O."/>
            <person name="Ritari J."/>
            <person name="Douillard F.P."/>
            <person name="Paul Ross R."/>
            <person name="Yang R."/>
            <person name="Briner A.E."/>
            <person name="Felis G.E."/>
            <person name="de Vos W.M."/>
            <person name="Barrangou R."/>
            <person name="Klaenhammer T.R."/>
            <person name="Caufield P.W."/>
            <person name="Cui Y."/>
            <person name="Zhang H."/>
            <person name="O'Toole P.W."/>
        </authorList>
    </citation>
    <scope>NUCLEOTIDE SEQUENCE [LARGE SCALE GENOMIC DNA]</scope>
    <source>
        <strain evidence="10 11">DSM 23829</strain>
    </source>
</reference>
<evidence type="ECO:0000256" key="8">
    <source>
        <dbReference type="ARBA" id="ARBA00060767"/>
    </source>
</evidence>
<dbReference type="SUPFAM" id="SSF53335">
    <property type="entry name" value="S-adenosyl-L-methionine-dependent methyltransferases"/>
    <property type="match status" value="1"/>
</dbReference>
<dbReference type="UniPathway" id="UPA00989"/>
<evidence type="ECO:0000256" key="7">
    <source>
        <dbReference type="ARBA" id="ARBA00060552"/>
    </source>
</evidence>
<comment type="catalytic activity">
    <reaction evidence="1 9">
        <text>guanosine(46) in tRNA + S-adenosyl-L-methionine = N(7)-methylguanosine(46) in tRNA + S-adenosyl-L-homocysteine</text>
        <dbReference type="Rhea" id="RHEA:42708"/>
        <dbReference type="Rhea" id="RHEA-COMP:10188"/>
        <dbReference type="Rhea" id="RHEA-COMP:10189"/>
        <dbReference type="ChEBI" id="CHEBI:57856"/>
        <dbReference type="ChEBI" id="CHEBI:59789"/>
        <dbReference type="ChEBI" id="CHEBI:74269"/>
        <dbReference type="ChEBI" id="CHEBI:74480"/>
        <dbReference type="EC" id="2.1.1.33"/>
    </reaction>
</comment>
<keyword evidence="5 9" id="KW-0949">S-adenosyl-L-methionine</keyword>
<dbReference type="EMBL" id="AYYQ01000031">
    <property type="protein sequence ID" value="KRM68139.1"/>
    <property type="molecule type" value="Genomic_DNA"/>
</dbReference>
<feature type="binding site" evidence="9">
    <location>
        <position position="154"/>
    </location>
    <ligand>
        <name>substrate</name>
    </ligand>
</feature>
<organism evidence="10 11">
    <name type="scientific">Apilactobacillus ozensis DSM 23829 = JCM 17196</name>
    <dbReference type="NCBI Taxonomy" id="1423781"/>
    <lineage>
        <taxon>Bacteria</taxon>
        <taxon>Bacillati</taxon>
        <taxon>Bacillota</taxon>
        <taxon>Bacilli</taxon>
        <taxon>Lactobacillales</taxon>
        <taxon>Lactobacillaceae</taxon>
        <taxon>Apilactobacillus</taxon>
    </lineage>
</organism>
<dbReference type="Proteomes" id="UP000052012">
    <property type="component" value="Unassembled WGS sequence"/>
</dbReference>
<dbReference type="PANTHER" id="PTHR23417">
    <property type="entry name" value="3-DEOXY-D-MANNO-OCTULOSONIC-ACID TRANSFERASE/TRNA GUANINE-N 7 - -METHYLTRANSFERASE"/>
    <property type="match status" value="1"/>
</dbReference>
<evidence type="ECO:0000256" key="6">
    <source>
        <dbReference type="ARBA" id="ARBA00022694"/>
    </source>
</evidence>
<dbReference type="EC" id="2.1.1.33" evidence="9"/>
<evidence type="ECO:0000256" key="3">
    <source>
        <dbReference type="ARBA" id="ARBA00022603"/>
    </source>
</evidence>
<dbReference type="InterPro" id="IPR003358">
    <property type="entry name" value="tRNA_(Gua-N-7)_MeTrfase_Trmb"/>
</dbReference>
<comment type="similarity">
    <text evidence="8 9">Belongs to the class I-like SAM-binding methyltransferase superfamily. TrmB family.</text>
</comment>
<comment type="caution">
    <text evidence="9">Lacks conserved residue(s) required for the propagation of feature annotation.</text>
</comment>
<keyword evidence="6 9" id="KW-0819">tRNA processing</keyword>
<dbReference type="FunFam" id="3.40.50.150:FF:000035">
    <property type="entry name" value="tRNA (guanine-N(7)-)-methyltransferase"/>
    <property type="match status" value="1"/>
</dbReference>
<evidence type="ECO:0000313" key="10">
    <source>
        <dbReference type="EMBL" id="KRM68139.1"/>
    </source>
</evidence>
<accession>A0A0R2AVG1</accession>
<dbReference type="InterPro" id="IPR029063">
    <property type="entry name" value="SAM-dependent_MTases_sf"/>
</dbReference>
<dbReference type="Gene3D" id="3.40.50.150">
    <property type="entry name" value="Vaccinia Virus protein VP39"/>
    <property type="match status" value="1"/>
</dbReference>
<evidence type="ECO:0000256" key="9">
    <source>
        <dbReference type="HAMAP-Rule" id="MF_01057"/>
    </source>
</evidence>
<proteinExistence type="inferred from homology"/>
<dbReference type="CDD" id="cd02440">
    <property type="entry name" value="AdoMet_MTases"/>
    <property type="match status" value="1"/>
</dbReference>
<dbReference type="STRING" id="1423781.FD06_GL000258"/>
<dbReference type="InterPro" id="IPR055361">
    <property type="entry name" value="tRNA_methyltr_TrmB_bact"/>
</dbReference>
<comment type="pathway">
    <text evidence="7 9">tRNA modification; N(7)-methylguanine-tRNA biosynthesis.</text>
</comment>
<dbReference type="PROSITE" id="PS51625">
    <property type="entry name" value="SAM_MT_TRMB"/>
    <property type="match status" value="1"/>
</dbReference>
<sequence>MRVRNKPWADDFIKEHSDYIVEDPENWLGKWSQKFSKNQPIHVEIGMGKGKFIIEMAKKFPNINFIGVEIQKSVIALALKKLASEELNNVILVHTDGAGVNTFFNHHEISTIYLNFSDPWPKKRHAKRRLTSPKFLDSYAEVLKEDAPIVFKTDNRGLFEYSLVTFNNYGMHFEYVSLDLHNSPENEDNVETEYENKFSKKGPIYKAIVKFDNKKED</sequence>
<evidence type="ECO:0000256" key="1">
    <source>
        <dbReference type="ARBA" id="ARBA00000142"/>
    </source>
</evidence>
<keyword evidence="3 9" id="KW-0489">Methyltransferase</keyword>
<evidence type="ECO:0000313" key="11">
    <source>
        <dbReference type="Proteomes" id="UP000052012"/>
    </source>
</evidence>
<dbReference type="OrthoDB" id="9802090at2"/>
<feature type="binding site" evidence="9">
    <location>
        <position position="69"/>
    </location>
    <ligand>
        <name>S-adenosyl-L-methionine</name>
        <dbReference type="ChEBI" id="CHEBI:59789"/>
    </ligand>
</feature>
<feature type="binding site" evidence="9">
    <location>
        <begin position="192"/>
        <end position="195"/>
    </location>
    <ligand>
        <name>substrate</name>
    </ligand>
</feature>
<feature type="binding site" evidence="9">
    <location>
        <position position="118"/>
    </location>
    <ligand>
        <name>S-adenosyl-L-methionine</name>
        <dbReference type="ChEBI" id="CHEBI:59789"/>
    </ligand>
</feature>
<keyword evidence="11" id="KW-1185">Reference proteome</keyword>
<gene>
    <name evidence="9" type="primary">trmB</name>
    <name evidence="10" type="ORF">FD06_GL000258</name>
</gene>
<protein>
    <recommendedName>
        <fullName evidence="9">tRNA (guanine-N(7)-)-methyltransferase</fullName>
        <ecNumber evidence="9">2.1.1.33</ecNumber>
    </recommendedName>
    <alternativeName>
        <fullName evidence="9">tRNA (guanine(46)-N(7))-methyltransferase</fullName>
    </alternativeName>
    <alternativeName>
        <fullName evidence="9">tRNA(m7G46)-methyltransferase</fullName>
    </alternativeName>
</protein>
<dbReference type="NCBIfam" id="TIGR00091">
    <property type="entry name" value="tRNA (guanosine(46)-N7)-methyltransferase TrmB"/>
    <property type="match status" value="1"/>
</dbReference>
<feature type="binding site" evidence="9">
    <location>
        <position position="122"/>
    </location>
    <ligand>
        <name>substrate</name>
    </ligand>
</feature>
<dbReference type="Pfam" id="PF02390">
    <property type="entry name" value="Methyltransf_4"/>
    <property type="match status" value="1"/>
</dbReference>
<dbReference type="PATRIC" id="fig|1423781.4.peg.261"/>
<dbReference type="NCBIfam" id="NF001080">
    <property type="entry name" value="PRK00121.2-2"/>
    <property type="match status" value="1"/>
</dbReference>
<evidence type="ECO:0000256" key="2">
    <source>
        <dbReference type="ARBA" id="ARBA00003015"/>
    </source>
</evidence>
<comment type="caution">
    <text evidence="10">The sequence shown here is derived from an EMBL/GenBank/DDBJ whole genome shotgun (WGS) entry which is preliminary data.</text>
</comment>
<dbReference type="PANTHER" id="PTHR23417:SF14">
    <property type="entry name" value="PENTACOTRIPEPTIDE-REPEAT REGION OF PRORP DOMAIN-CONTAINING PROTEIN"/>
    <property type="match status" value="1"/>
</dbReference>
<dbReference type="GO" id="GO:0043527">
    <property type="term" value="C:tRNA methyltransferase complex"/>
    <property type="evidence" value="ECO:0007669"/>
    <property type="project" value="TreeGrafter"/>
</dbReference>
<keyword evidence="4 9" id="KW-0808">Transferase</keyword>
<dbReference type="HAMAP" id="MF_01057">
    <property type="entry name" value="tRNA_methyltr_TrmB"/>
    <property type="match status" value="1"/>
</dbReference>
<dbReference type="GO" id="GO:0008176">
    <property type="term" value="F:tRNA (guanine(46)-N7)-methyltransferase activity"/>
    <property type="evidence" value="ECO:0007669"/>
    <property type="project" value="UniProtKB-UniRule"/>
</dbReference>
<evidence type="ECO:0000256" key="4">
    <source>
        <dbReference type="ARBA" id="ARBA00022679"/>
    </source>
</evidence>
<feature type="binding site" evidence="9">
    <location>
        <position position="44"/>
    </location>
    <ligand>
        <name>S-adenosyl-L-methionine</name>
        <dbReference type="ChEBI" id="CHEBI:59789"/>
    </ligand>
</feature>
<comment type="function">
    <text evidence="2 9">Catalyzes the formation of N(7)-methylguanine at position 46 (m7G46) in tRNA.</text>
</comment>
<evidence type="ECO:0000256" key="5">
    <source>
        <dbReference type="ARBA" id="ARBA00022691"/>
    </source>
</evidence>
<dbReference type="RefSeq" id="WP_056966480.1">
    <property type="nucleotide sequence ID" value="NZ_AYYQ01000031.1"/>
</dbReference>
<dbReference type="AlphaFoldDB" id="A0A0R2AVG1"/>